<dbReference type="RefSeq" id="WP_049719477.1">
    <property type="nucleotide sequence ID" value="NZ_LFXA01000018.1"/>
</dbReference>
<keyword evidence="2" id="KW-0812">Transmembrane</keyword>
<sequence length="317" mass="33003">MSSDQPNPYGGPGQPNPYGPDGRGGGPGYGYPGQQPPPQPNPYGGPPQPQQPYGAPQQPQQPPYGPPPGMPPGGGYPPPPIPPQPGRKRGKAIALTVGTAVVIGAVLGGVFYFKDGGGSSVPDDGKRYKLTAPDTVLGDFKKDADSSDDDDDFGPKDKAEAEEMGIADAETTGADYASGDGLGKKQLMFKGVWGKIDNPEKTLNNLFATIRKQADKESAKKGGDSKAELEGSPRKVSPQGLDDAVMKCQLVKTSETAGSSGKSIEVKMPVCAWADHSTVALVMSVDVASIFNKGSANADETAALATRLRKEIRVEVK</sequence>
<feature type="region of interest" description="Disordered" evidence="1">
    <location>
        <begin position="117"/>
        <end position="157"/>
    </location>
</feature>
<dbReference type="EMBL" id="LFXA01000018">
    <property type="protein sequence ID" value="KNB49522.1"/>
    <property type="molecule type" value="Genomic_DNA"/>
</dbReference>
<dbReference type="PATRIC" id="fig|1678637.3.peg.6459"/>
<feature type="region of interest" description="Disordered" evidence="1">
    <location>
        <begin position="214"/>
        <end position="241"/>
    </location>
</feature>
<keyword evidence="2" id="KW-0472">Membrane</keyword>
<keyword evidence="2" id="KW-1133">Transmembrane helix</keyword>
<dbReference type="OrthoDB" id="4350888at2"/>
<feature type="transmembrane region" description="Helical" evidence="2">
    <location>
        <begin position="92"/>
        <end position="113"/>
    </location>
</feature>
<dbReference type="Proteomes" id="UP000037288">
    <property type="component" value="Unassembled WGS sequence"/>
</dbReference>
<evidence type="ECO:0000313" key="4">
    <source>
        <dbReference type="Proteomes" id="UP000037288"/>
    </source>
</evidence>
<evidence type="ECO:0000256" key="1">
    <source>
        <dbReference type="SAM" id="MobiDB-lite"/>
    </source>
</evidence>
<keyword evidence="4" id="KW-1185">Reference proteome</keyword>
<name>A0A0K9XA43_9ACTN</name>
<gene>
    <name evidence="3" type="ORF">AC230_30325</name>
</gene>
<accession>A0A0K9XA43</accession>
<feature type="compositionally biased region" description="Basic and acidic residues" evidence="1">
    <location>
        <begin position="214"/>
        <end position="233"/>
    </location>
</feature>
<comment type="caution">
    <text evidence="3">The sequence shown here is derived from an EMBL/GenBank/DDBJ whole genome shotgun (WGS) entry which is preliminary data.</text>
</comment>
<reference evidence="4" key="1">
    <citation type="submission" date="2015-07" db="EMBL/GenBank/DDBJ databases">
        <title>Draft genome sequence of Streptomyces sp. CMAA 1322, a bacterium isolated from Caatinga biome, from dry forest semiarid of Brazil.</title>
        <authorList>
            <person name="Santos S.N."/>
            <person name="Gacesa R."/>
            <person name="Taketani R.G."/>
            <person name="Long P.F."/>
            <person name="Melo I.S."/>
        </authorList>
    </citation>
    <scope>NUCLEOTIDE SEQUENCE [LARGE SCALE GENOMIC DNA]</scope>
    <source>
        <strain evidence="4">CMAA 1322</strain>
    </source>
</reference>
<feature type="compositionally biased region" description="Gly residues" evidence="1">
    <location>
        <begin position="21"/>
        <end position="31"/>
    </location>
</feature>
<evidence type="ECO:0000313" key="3">
    <source>
        <dbReference type="EMBL" id="KNB49522.1"/>
    </source>
</evidence>
<organism evidence="3 4">
    <name type="scientific">Streptomyces caatingaensis</name>
    <dbReference type="NCBI Taxonomy" id="1678637"/>
    <lineage>
        <taxon>Bacteria</taxon>
        <taxon>Bacillati</taxon>
        <taxon>Actinomycetota</taxon>
        <taxon>Actinomycetes</taxon>
        <taxon>Kitasatosporales</taxon>
        <taxon>Streptomycetaceae</taxon>
        <taxon>Streptomyces</taxon>
    </lineage>
</organism>
<feature type="compositionally biased region" description="Pro residues" evidence="1">
    <location>
        <begin position="34"/>
        <end position="50"/>
    </location>
</feature>
<feature type="compositionally biased region" description="Pro residues" evidence="1">
    <location>
        <begin position="59"/>
        <end position="85"/>
    </location>
</feature>
<evidence type="ECO:0000256" key="2">
    <source>
        <dbReference type="SAM" id="Phobius"/>
    </source>
</evidence>
<feature type="region of interest" description="Disordered" evidence="1">
    <location>
        <begin position="1"/>
        <end position="91"/>
    </location>
</feature>
<dbReference type="AlphaFoldDB" id="A0A0K9XA43"/>
<dbReference type="STRING" id="1678637.AC230_30325"/>
<proteinExistence type="predicted"/>
<protein>
    <submittedName>
        <fullName evidence="3">Uncharacterized protein</fullName>
    </submittedName>
</protein>